<dbReference type="GO" id="GO:0000466">
    <property type="term" value="P:maturation of 5.8S rRNA from tricistronic rRNA transcript (SSU-rRNA, 5.8S rRNA, LSU-rRNA)"/>
    <property type="evidence" value="ECO:0007669"/>
    <property type="project" value="TreeGrafter"/>
</dbReference>
<keyword evidence="8" id="KW-0175">Coiled coil</keyword>
<feature type="compositionally biased region" description="Basic residues" evidence="9">
    <location>
        <begin position="796"/>
        <end position="805"/>
    </location>
</feature>
<dbReference type="Pfam" id="PF01728">
    <property type="entry name" value="FtsJ"/>
    <property type="match status" value="1"/>
</dbReference>
<dbReference type="GO" id="GO:0000463">
    <property type="term" value="P:maturation of LSU-rRNA from tricistronic rRNA transcript (SSU-rRNA, 5.8S rRNA, LSU-rRNA)"/>
    <property type="evidence" value="ECO:0007669"/>
    <property type="project" value="TreeGrafter"/>
</dbReference>
<dbReference type="SUPFAM" id="SSF53335">
    <property type="entry name" value="S-adenosyl-L-methionine-dependent methyltransferases"/>
    <property type="match status" value="1"/>
</dbReference>
<dbReference type="InterPro" id="IPR024576">
    <property type="entry name" value="rRNA_MeTfrase_Spb1_DUF3381"/>
</dbReference>
<reference evidence="13" key="3">
    <citation type="submission" date="2025-09" db="UniProtKB">
        <authorList>
            <consortium name="Ensembl"/>
        </authorList>
    </citation>
    <scope>IDENTIFICATION</scope>
</reference>
<comment type="subunit">
    <text evidence="8">Interacts with NIP7.</text>
</comment>
<dbReference type="GO" id="GO:0016435">
    <property type="term" value="F:rRNA (guanine) methyltransferase activity"/>
    <property type="evidence" value="ECO:0007669"/>
    <property type="project" value="TreeGrafter"/>
</dbReference>
<keyword evidence="4 8" id="KW-0489">Methyltransferase</keyword>
<feature type="compositionally biased region" description="Acidic residues" evidence="9">
    <location>
        <begin position="338"/>
        <end position="347"/>
    </location>
</feature>
<evidence type="ECO:0000313" key="14">
    <source>
        <dbReference type="Proteomes" id="UP001501940"/>
    </source>
</evidence>
<keyword evidence="2 8" id="KW-0690">Ribosome biogenesis</keyword>
<comment type="catalytic activity">
    <reaction evidence="8">
        <text>a ribonucleotide in rRNA + S-adenosyl-L-methionine = a 2'-O-methylribonucleotide in rRNA + S-adenosyl-L-homocysteine + H(+)</text>
        <dbReference type="Rhea" id="RHEA:48628"/>
        <dbReference type="Rhea" id="RHEA-COMP:12164"/>
        <dbReference type="Rhea" id="RHEA-COMP:12165"/>
        <dbReference type="ChEBI" id="CHEBI:15378"/>
        <dbReference type="ChEBI" id="CHEBI:57856"/>
        <dbReference type="ChEBI" id="CHEBI:59789"/>
        <dbReference type="ChEBI" id="CHEBI:90675"/>
        <dbReference type="ChEBI" id="CHEBI:90676"/>
    </reaction>
</comment>
<keyword evidence="3 8" id="KW-0698">rRNA processing</keyword>
<dbReference type="EC" id="2.1.1.-" evidence="8"/>
<keyword evidence="5 8" id="KW-0808">Transferase</keyword>
<evidence type="ECO:0000256" key="1">
    <source>
        <dbReference type="ARBA" id="ARBA00004604"/>
    </source>
</evidence>
<dbReference type="AlphaFoldDB" id="A0A3Q1DGS5"/>
<feature type="binding site" evidence="8">
    <location>
        <position position="56"/>
    </location>
    <ligand>
        <name>S-adenosyl-L-methionine</name>
        <dbReference type="ChEBI" id="CHEBI:59789"/>
    </ligand>
</feature>
<dbReference type="Ensembl" id="ENSAOCT00000027509.2">
    <property type="protein sequence ID" value="ENSAOCP00000031486.2"/>
    <property type="gene ID" value="ENSAOCG00000023196.2"/>
</dbReference>
<feature type="compositionally biased region" description="Basic and acidic residues" evidence="9">
    <location>
        <begin position="522"/>
        <end position="533"/>
    </location>
</feature>
<dbReference type="Pfam" id="PF11861">
    <property type="entry name" value="DUF3381"/>
    <property type="match status" value="1"/>
</dbReference>
<dbReference type="Proteomes" id="UP001501940">
    <property type="component" value="Chromosome 2"/>
</dbReference>
<feature type="compositionally biased region" description="Acidic residues" evidence="9">
    <location>
        <begin position="357"/>
        <end position="371"/>
    </location>
</feature>
<evidence type="ECO:0000259" key="10">
    <source>
        <dbReference type="Pfam" id="PF01728"/>
    </source>
</evidence>
<dbReference type="HAMAP" id="MF_03163">
    <property type="entry name" value="RNA_methyltr_E_SPB1"/>
    <property type="match status" value="1"/>
</dbReference>
<keyword evidence="6 8" id="KW-0949">S-adenosyl-L-methionine</keyword>
<dbReference type="PANTHER" id="PTHR10920:SF13">
    <property type="entry name" value="PRE-RRNA 2'-O-RIBOSE RNA METHYLTRANSFERASE FTSJ3"/>
    <property type="match status" value="1"/>
</dbReference>
<comment type="subcellular location">
    <subcellularLocation>
        <location evidence="1 8">Nucleus</location>
        <location evidence="1 8">Nucleolus</location>
    </subcellularLocation>
</comment>
<feature type="binding site" evidence="8">
    <location>
        <position position="117"/>
    </location>
    <ligand>
        <name>S-adenosyl-L-methionine</name>
        <dbReference type="ChEBI" id="CHEBI:59789"/>
    </ligand>
</feature>
<evidence type="ECO:0000313" key="13">
    <source>
        <dbReference type="Ensembl" id="ENSAOCP00000031486.2"/>
    </source>
</evidence>
<evidence type="ECO:0000256" key="8">
    <source>
        <dbReference type="HAMAP-Rule" id="MF_03163"/>
    </source>
</evidence>
<dbReference type="OMA" id="QRKDKYY"/>
<comment type="function">
    <text evidence="8">Probable methyltransferase involved in the processing of the 34S pre-rRNA to 18S rRNA and in 40S ribosomal subunit formation.</text>
</comment>
<feature type="compositionally biased region" description="Basic and acidic residues" evidence="9">
    <location>
        <begin position="814"/>
        <end position="832"/>
    </location>
</feature>
<dbReference type="HAMAP" id="MF_01547">
    <property type="entry name" value="RNA_methyltr_E"/>
    <property type="match status" value="1"/>
</dbReference>
<reference evidence="13 14" key="1">
    <citation type="submission" date="2022-01" db="EMBL/GenBank/DDBJ databases">
        <title>A chromosome-scale genome assembly of the false clownfish, Amphiprion ocellaris.</title>
        <authorList>
            <person name="Ryu T."/>
        </authorList>
    </citation>
    <scope>NUCLEOTIDE SEQUENCE [LARGE SCALE GENOMIC DNA]</scope>
</reference>
<feature type="region of interest" description="Disordered" evidence="9">
    <location>
        <begin position="330"/>
        <end position="373"/>
    </location>
</feature>
<dbReference type="GO" id="GO:0030688">
    <property type="term" value="C:preribosome, small subunit precursor"/>
    <property type="evidence" value="ECO:0007669"/>
    <property type="project" value="UniProtKB-UniRule"/>
</dbReference>
<feature type="active site" description="Proton acceptor" evidence="8">
    <location>
        <position position="157"/>
    </location>
</feature>
<feature type="binding site" evidence="8">
    <location>
        <position position="92"/>
    </location>
    <ligand>
        <name>S-adenosyl-L-methionine</name>
        <dbReference type="ChEBI" id="CHEBI:59789"/>
    </ligand>
</feature>
<feature type="domain" description="DUF3381" evidence="12">
    <location>
        <begin position="233"/>
        <end position="404"/>
    </location>
</feature>
<evidence type="ECO:0000256" key="6">
    <source>
        <dbReference type="ARBA" id="ARBA00022691"/>
    </source>
</evidence>
<feature type="binding site" evidence="8">
    <location>
        <position position="58"/>
    </location>
    <ligand>
        <name>S-adenosyl-L-methionine</name>
        <dbReference type="ChEBI" id="CHEBI:59789"/>
    </ligand>
</feature>
<dbReference type="InterPro" id="IPR050082">
    <property type="entry name" value="RNA_methyltr_RlmE"/>
</dbReference>
<evidence type="ECO:0000256" key="7">
    <source>
        <dbReference type="ARBA" id="ARBA00023242"/>
    </source>
</evidence>
<name>A0A3Q1DGS5_AMPOC</name>
<dbReference type="InterPro" id="IPR028589">
    <property type="entry name" value="SPB1-like"/>
</dbReference>
<reference evidence="13" key="2">
    <citation type="submission" date="2025-08" db="UniProtKB">
        <authorList>
            <consortium name="Ensembl"/>
        </authorList>
    </citation>
    <scope>IDENTIFICATION</scope>
</reference>
<gene>
    <name evidence="8 13" type="primary">FTSJ3</name>
</gene>
<feature type="compositionally biased region" description="Basic residues" evidence="9">
    <location>
        <begin position="833"/>
        <end position="843"/>
    </location>
</feature>
<dbReference type="InterPro" id="IPR029063">
    <property type="entry name" value="SAM-dependent_MTases_sf"/>
</dbReference>
<proteinExistence type="inferred from homology"/>
<evidence type="ECO:0000256" key="4">
    <source>
        <dbReference type="ARBA" id="ARBA00022603"/>
    </source>
</evidence>
<dbReference type="GO" id="GO:0008650">
    <property type="term" value="F:rRNA (uridine-2'-O-)-methyltransferase activity"/>
    <property type="evidence" value="ECO:0007669"/>
    <property type="project" value="TreeGrafter"/>
</dbReference>
<dbReference type="Pfam" id="PF07780">
    <property type="entry name" value="Spb1_C"/>
    <property type="match status" value="1"/>
</dbReference>
<dbReference type="PANTHER" id="PTHR10920">
    <property type="entry name" value="RIBOSOMAL RNA METHYLTRANSFERASE"/>
    <property type="match status" value="1"/>
</dbReference>
<dbReference type="InterPro" id="IPR015507">
    <property type="entry name" value="rRNA-MeTfrase_E"/>
</dbReference>
<feature type="compositionally biased region" description="Acidic residues" evidence="9">
    <location>
        <begin position="577"/>
        <end position="615"/>
    </location>
</feature>
<dbReference type="InterPro" id="IPR012920">
    <property type="entry name" value="rRNA_MeTfrase_SPB1-like_C"/>
</dbReference>
<evidence type="ECO:0000256" key="9">
    <source>
        <dbReference type="SAM" id="MobiDB-lite"/>
    </source>
</evidence>
<evidence type="ECO:0000256" key="3">
    <source>
        <dbReference type="ARBA" id="ARBA00022552"/>
    </source>
</evidence>
<dbReference type="GO" id="GO:0030687">
    <property type="term" value="C:preribosome, large subunit precursor"/>
    <property type="evidence" value="ECO:0007669"/>
    <property type="project" value="TreeGrafter"/>
</dbReference>
<keyword evidence="7 8" id="KW-0539">Nucleus</keyword>
<dbReference type="GeneTree" id="ENSGT00550000075004"/>
<comment type="similarity">
    <text evidence="8">Belongs to the class I-like SAM-binding methyltransferase superfamily. RNA methyltransferase RlmE family. SPB1 subfamily.</text>
</comment>
<feature type="domain" description="Ribosomal RNA methyltransferase SPB1-like C-terminal" evidence="11">
    <location>
        <begin position="609"/>
        <end position="829"/>
    </location>
</feature>
<evidence type="ECO:0000256" key="5">
    <source>
        <dbReference type="ARBA" id="ARBA00022679"/>
    </source>
</evidence>
<feature type="compositionally biased region" description="Basic and acidic residues" evidence="9">
    <location>
        <begin position="486"/>
        <end position="496"/>
    </location>
</feature>
<evidence type="ECO:0000259" key="12">
    <source>
        <dbReference type="Pfam" id="PF11861"/>
    </source>
</evidence>
<dbReference type="Gene3D" id="3.40.50.150">
    <property type="entry name" value="Vaccinia Virus protein VP39"/>
    <property type="match status" value="1"/>
</dbReference>
<accession>A0A3Q1DGS5</accession>
<keyword evidence="14" id="KW-1185">Reference proteome</keyword>
<feature type="coiled-coil region" evidence="8">
    <location>
        <begin position="730"/>
        <end position="767"/>
    </location>
</feature>
<dbReference type="InterPro" id="IPR002877">
    <property type="entry name" value="RNA_MeTrfase_FtsJ_dom"/>
</dbReference>
<dbReference type="STRING" id="80972.ENSAOCP00000031486"/>
<dbReference type="RefSeq" id="XP_023119917.2">
    <property type="nucleotide sequence ID" value="XM_023264149.3"/>
</dbReference>
<dbReference type="GeneID" id="111564521"/>
<feature type="region of interest" description="Disordered" evidence="9">
    <location>
        <begin position="795"/>
        <end position="857"/>
    </location>
</feature>
<feature type="region of interest" description="Disordered" evidence="9">
    <location>
        <begin position="453"/>
        <end position="642"/>
    </location>
</feature>
<feature type="domain" description="Ribosomal RNA methyltransferase FtsJ" evidence="10">
    <location>
        <begin position="24"/>
        <end position="200"/>
    </location>
</feature>
<feature type="binding site" evidence="8">
    <location>
        <position position="76"/>
    </location>
    <ligand>
        <name>S-adenosyl-L-methionine</name>
        <dbReference type="ChEBI" id="CHEBI:59789"/>
    </ligand>
</feature>
<dbReference type="FunFam" id="3.40.50.150:FF:000004">
    <property type="entry name" value="AdoMet-dependent rRNA methyltransferase SPB1"/>
    <property type="match status" value="1"/>
</dbReference>
<dbReference type="GO" id="GO:0005730">
    <property type="term" value="C:nucleolus"/>
    <property type="evidence" value="ECO:0007669"/>
    <property type="project" value="UniProtKB-SubCell"/>
</dbReference>
<protein>
    <recommendedName>
        <fullName evidence="8">pre-rRNA processing protein FTSJ3</fullName>
        <ecNumber evidence="8">2.1.1.-</ecNumber>
    </recommendedName>
    <alternativeName>
        <fullName evidence="8">2'-O-ribose RNA methyltransferase SPB1 homolog</fullName>
    </alternativeName>
    <alternativeName>
        <fullName evidence="8">Protein ftsJ homolog 3</fullName>
    </alternativeName>
    <alternativeName>
        <fullName evidence="8">Putative rRNA methyltransferase 3</fullName>
    </alternativeName>
</protein>
<organism evidence="13 14">
    <name type="scientific">Amphiprion ocellaris</name>
    <name type="common">Clown anemonefish</name>
    <dbReference type="NCBI Taxonomy" id="80972"/>
    <lineage>
        <taxon>Eukaryota</taxon>
        <taxon>Metazoa</taxon>
        <taxon>Chordata</taxon>
        <taxon>Craniata</taxon>
        <taxon>Vertebrata</taxon>
        <taxon>Euteleostomi</taxon>
        <taxon>Actinopterygii</taxon>
        <taxon>Neopterygii</taxon>
        <taxon>Teleostei</taxon>
        <taxon>Neoteleostei</taxon>
        <taxon>Acanthomorphata</taxon>
        <taxon>Ovalentaria</taxon>
        <taxon>Pomacentridae</taxon>
        <taxon>Amphiprion</taxon>
    </lineage>
</organism>
<evidence type="ECO:0000259" key="11">
    <source>
        <dbReference type="Pfam" id="PF07780"/>
    </source>
</evidence>
<evidence type="ECO:0000256" key="2">
    <source>
        <dbReference type="ARBA" id="ARBA00022517"/>
    </source>
</evidence>
<sequence>MGKKLKVGKTRKDKFYHLAKETGYRSRSSFKLIQLNRKFQFLQKARALVDLCAAPGGWLQVASKFMPVSSLIIGVDLVPIKPIPNVVTLQEDITTEKCRQALRKELQTWKVDVVLNDGAPNVGANWQHDAFSQAHLTLMALKLACEFLNKGGSFVTKVFRSKDYQPLLWIFQQFFKKVQATKPQASRNESAEIFVICQGFVAPDKIDSKFFDPKHAFKEVEVQAKTVRELIPDKKPKAEGYSDGDLTLFHTFTLTAFLKADNAVDFLGKASEITFDNPDLESHSATTEEIKECCRDIKVLGRKELRLLLNWRSKLRRYLAKKLKDEAKQLDQEISLSSDEEESDSEEKPDKKKKMAEEEDGGDEEDDEEAEMEKKLAELKAEEVAELKRKKKKLLKERRKQRERVELKMDLPGVSIANTDDASLFSLMTVKKQKALTDISKGDMQAADALVDGEDDLHFSDEGDDDDEADKMSLASDLDDDDLADVEQRQKELEKKAPKKKVKFTDEDEEDEGQESGLVVELESKDEKMERETNLWFSKGIFSELDLEEDAESELRQTEWLQNKQSGKGKKRKAEEEVKEEEAALPEEEEAGPSQEAVDESDSDSDDSSDEDDEKEISRMKQARGAAGTSGDADDDDFQVVPVESTSKKARILDAEGLALGCQIATSKKKARDLVDSSFHRFANSDEPWEVPEWFLDDERKHRKKPVPVTKEMVEEYKQKWREIDARPIKRVAEAKARKKRRMLKKMEQAKKKAEAVVNTVDISEREKMAQLKSIYKKAGVGKEKRDVTYVVTKKGAGKKVRRPPGVKGVFKVVDGRMKKDMRGMQRKEQHAKGKGKGRHAKGGKGGVKGGKGRKGK</sequence>